<gene>
    <name evidence="1" type="ORF">L484_020471</name>
</gene>
<protein>
    <submittedName>
        <fullName evidence="1">Uncharacterized protein</fullName>
    </submittedName>
</protein>
<organism evidence="1 2">
    <name type="scientific">Morus notabilis</name>
    <dbReference type="NCBI Taxonomy" id="981085"/>
    <lineage>
        <taxon>Eukaryota</taxon>
        <taxon>Viridiplantae</taxon>
        <taxon>Streptophyta</taxon>
        <taxon>Embryophyta</taxon>
        <taxon>Tracheophyta</taxon>
        <taxon>Spermatophyta</taxon>
        <taxon>Magnoliopsida</taxon>
        <taxon>eudicotyledons</taxon>
        <taxon>Gunneridae</taxon>
        <taxon>Pentapetalae</taxon>
        <taxon>rosids</taxon>
        <taxon>fabids</taxon>
        <taxon>Rosales</taxon>
        <taxon>Moraceae</taxon>
        <taxon>Moreae</taxon>
        <taxon>Morus</taxon>
    </lineage>
</organism>
<keyword evidence="2" id="KW-1185">Reference proteome</keyword>
<evidence type="ECO:0000313" key="2">
    <source>
        <dbReference type="Proteomes" id="UP000030645"/>
    </source>
</evidence>
<dbReference type="AlphaFoldDB" id="W9SJE6"/>
<evidence type="ECO:0000313" key="1">
    <source>
        <dbReference type="EMBL" id="EXC34699.1"/>
    </source>
</evidence>
<dbReference type="Proteomes" id="UP000030645">
    <property type="component" value="Unassembled WGS sequence"/>
</dbReference>
<name>W9SJE6_9ROSA</name>
<dbReference type="EMBL" id="KE346351">
    <property type="protein sequence ID" value="EXC34699.1"/>
    <property type="molecule type" value="Genomic_DNA"/>
</dbReference>
<proteinExistence type="predicted"/>
<sequence length="65" mass="7223">MDELGHTEGRMKEKKRGMNCCESKRLQFVAYAMRGGPAAPGEGRKEGRKGLQRRVTLLSLAKLSC</sequence>
<reference evidence="2" key="1">
    <citation type="submission" date="2013-01" db="EMBL/GenBank/DDBJ databases">
        <title>Draft Genome Sequence of a Mulberry Tree, Morus notabilis C.K. Schneid.</title>
        <authorList>
            <person name="He N."/>
            <person name="Zhao S."/>
        </authorList>
    </citation>
    <scope>NUCLEOTIDE SEQUENCE</scope>
</reference>
<accession>W9SJE6</accession>